<proteinExistence type="predicted"/>
<keyword evidence="1" id="KW-0597">Phosphoprotein</keyword>
<accession>A0A398B9X8</accession>
<dbReference type="InterPro" id="IPR013972">
    <property type="entry name" value="YcbB"/>
</dbReference>
<dbReference type="InterPro" id="IPR052048">
    <property type="entry name" value="ST_Response_Regulator"/>
</dbReference>
<dbReference type="Pfam" id="PF00072">
    <property type="entry name" value="Response_reg"/>
    <property type="match status" value="1"/>
</dbReference>
<dbReference type="Proteomes" id="UP000265816">
    <property type="component" value="Unassembled WGS sequence"/>
</dbReference>
<evidence type="ECO:0000313" key="3">
    <source>
        <dbReference type="EMBL" id="RID84700.1"/>
    </source>
</evidence>
<dbReference type="PROSITE" id="PS50110">
    <property type="entry name" value="RESPONSE_REGULATORY"/>
    <property type="match status" value="1"/>
</dbReference>
<dbReference type="Pfam" id="PF08664">
    <property type="entry name" value="YcbB"/>
    <property type="match status" value="1"/>
</dbReference>
<dbReference type="SUPFAM" id="SSF52172">
    <property type="entry name" value="CheY-like"/>
    <property type="match status" value="1"/>
</dbReference>
<comment type="caution">
    <text evidence="3">The sequence shown here is derived from an EMBL/GenBank/DDBJ whole genome shotgun (WGS) entry which is preliminary data.</text>
</comment>
<organism evidence="3 4">
    <name type="scientific">Mesobacillus zeae</name>
    <dbReference type="NCBI Taxonomy" id="1917180"/>
    <lineage>
        <taxon>Bacteria</taxon>
        <taxon>Bacillati</taxon>
        <taxon>Bacillota</taxon>
        <taxon>Bacilli</taxon>
        <taxon>Bacillales</taxon>
        <taxon>Bacillaceae</taxon>
        <taxon>Mesobacillus</taxon>
    </lineage>
</organism>
<dbReference type="Gene3D" id="3.40.50.2300">
    <property type="match status" value="1"/>
</dbReference>
<dbReference type="InterPro" id="IPR001789">
    <property type="entry name" value="Sig_transdc_resp-reg_receiver"/>
</dbReference>
<dbReference type="OrthoDB" id="1684633at2"/>
<name>A0A398B9X8_9BACI</name>
<evidence type="ECO:0000259" key="2">
    <source>
        <dbReference type="PROSITE" id="PS50110"/>
    </source>
</evidence>
<gene>
    <name evidence="3" type="ORF">D1970_12525</name>
</gene>
<dbReference type="PANTHER" id="PTHR43228:SF8">
    <property type="entry name" value="TRANSCRIPTIONAL REGULATORY PROTEIN GLNL"/>
    <property type="match status" value="1"/>
</dbReference>
<feature type="modified residue" description="4-aspartylphosphate" evidence="1">
    <location>
        <position position="53"/>
    </location>
</feature>
<sequence>MNFYIVDDDLSIIMILQRIVEEDMNSQVVGTSVSPKKALNELMLLNVDIVLVDLLMPELNGITLVEALCKVKPELKFIMISQVRDSELREDAYKAGIEFFIDKPINIFEVRTIVNRVKQSILMEQKLKNIQSLLGNPSDSNSSLNSDHFDEMKKKVRSILGFLGITSEAGHTDILNICTIMIEQNISFNSINFNEQFAVDSHGKKIIFQRVRRAIKKGMVNIANLCEDDFENELTIEYTNALYGYKNIHKEILYLQGKSSTGGSVSLKQFFDGLVMQASI</sequence>
<feature type="domain" description="Response regulatory" evidence="2">
    <location>
        <begin position="2"/>
        <end position="118"/>
    </location>
</feature>
<dbReference type="SMART" id="SM00448">
    <property type="entry name" value="REC"/>
    <property type="match status" value="1"/>
</dbReference>
<dbReference type="PANTHER" id="PTHR43228">
    <property type="entry name" value="TWO-COMPONENT RESPONSE REGULATOR"/>
    <property type="match status" value="1"/>
</dbReference>
<protein>
    <submittedName>
        <fullName evidence="3">Response regulator</fullName>
    </submittedName>
</protein>
<evidence type="ECO:0000256" key="1">
    <source>
        <dbReference type="PROSITE-ProRule" id="PRU00169"/>
    </source>
</evidence>
<dbReference type="EMBL" id="QWVT01000019">
    <property type="protein sequence ID" value="RID84700.1"/>
    <property type="molecule type" value="Genomic_DNA"/>
</dbReference>
<evidence type="ECO:0000313" key="4">
    <source>
        <dbReference type="Proteomes" id="UP000265816"/>
    </source>
</evidence>
<dbReference type="GO" id="GO:0000160">
    <property type="term" value="P:phosphorelay signal transduction system"/>
    <property type="evidence" value="ECO:0007669"/>
    <property type="project" value="InterPro"/>
</dbReference>
<dbReference type="RefSeq" id="WP_119113204.1">
    <property type="nucleotide sequence ID" value="NZ_CBCSEO010000001.1"/>
</dbReference>
<dbReference type="AlphaFoldDB" id="A0A398B9X8"/>
<dbReference type="InterPro" id="IPR011006">
    <property type="entry name" value="CheY-like_superfamily"/>
</dbReference>
<reference evidence="3 4" key="1">
    <citation type="submission" date="2018-08" db="EMBL/GenBank/DDBJ databases">
        <title>Bacillus jemisoniae sp. nov., Bacillus chryseoplanitiae sp. nov., Bacillus resnikiae sp. nov., and Bacillus frankliniae sp. nov., isolated from Viking spacecraft and associated surfaces.</title>
        <authorList>
            <person name="Seuylemezian A."/>
            <person name="Vaishampayan P."/>
        </authorList>
    </citation>
    <scope>NUCLEOTIDE SEQUENCE [LARGE SCALE GENOMIC DNA]</scope>
    <source>
        <strain evidence="3 4">JJ-247</strain>
    </source>
</reference>
<keyword evidence="4" id="KW-1185">Reference proteome</keyword>